<accession>A0A429GNC7</accession>
<dbReference type="Proteomes" id="UP000277582">
    <property type="component" value="Unassembled WGS sequence"/>
</dbReference>
<sequence>MSGSSLDSIKTVVGVDLISGSPRSRKGAKYAVSVIKGEKEVDKLESATFYDLMKIARRYDADIIAVDNVFELIGRARDIYSLMSRLPRKTRIVQVTITDRGIFESLKDLAEAYNIALDERDPLSEARASAVLASRGVGKEILTLKPECRILISRNRSVKQGGSGRERWMRSLDAVILEETRRIEDALRKAEIDYDLYALRSPGGLRRAEFIVYEAEEKVRERLAGVLKEDDWGPVRISLVPAWESQLKFVKEQSNRPILVGLDPGLNFGIAIIDLDGRIVHLCTLRRASRSEVIDEIVSHGSPIIIATDVDPPPKNVLKIAGSLGVRVEVAKKEMRTDEKMDIILDYVREEPIKLGSVHERDSLAAVLKVYKRLKPLFSKAMSRVRELGVELDRNILLRRLVEGYAIDDAIKLSSEVKQEQRREIAREIQVPADCRKLVERINSMKEIINEYREMLRQKEAEIRELRARIEKLEDIRAMEIEKDRRIEMRDRRIEELMKELENERRINEILRKELERIAEREEEVDLSGWIPLKVVRSLSVDDIKYLINKGRITSNDVILVLDISGAGQRAAKFLKQTGIRVLIYRGGSPSHEFLDEIRGSDILLVDGSKLELRWRGVVPYIKEEDLLRLSSEAEIDEREEINILNVLKEYREKLIKNS</sequence>
<dbReference type="RefSeq" id="WP_125671261.1">
    <property type="nucleotide sequence ID" value="NZ_RCOS01000077.1"/>
</dbReference>
<name>A0A429GNC7_9CREN</name>
<evidence type="ECO:0000313" key="2">
    <source>
        <dbReference type="EMBL" id="RSN75213.1"/>
    </source>
</evidence>
<dbReference type="OrthoDB" id="15228at2157"/>
<keyword evidence="3" id="KW-1185">Reference proteome</keyword>
<feature type="coiled-coil region" evidence="1">
    <location>
        <begin position="435"/>
        <end position="521"/>
    </location>
</feature>
<dbReference type="PANTHER" id="PTHR40707">
    <property type="entry name" value="POSSIBLE NUCLEASE OF RNASE H FOLD, RUVC/YQGF FAMILY"/>
    <property type="match status" value="1"/>
</dbReference>
<protein>
    <submittedName>
        <fullName evidence="2">DUF460 domain-containing protein</fullName>
    </submittedName>
</protein>
<dbReference type="AlphaFoldDB" id="A0A429GNC7"/>
<proteinExistence type="predicted"/>
<organism evidence="2 3">
    <name type="scientific">Candidatus Methanodesulfokora washburnensis</name>
    <dbReference type="NCBI Taxonomy" id="2478471"/>
    <lineage>
        <taxon>Archaea</taxon>
        <taxon>Thermoproteota</taxon>
        <taxon>Candidatus Korarchaeia</taxon>
        <taxon>Candidatus Korarchaeia incertae sedis</taxon>
        <taxon>Candidatus Methanodesulfokora</taxon>
    </lineage>
</organism>
<keyword evidence="1" id="KW-0175">Coiled coil</keyword>
<evidence type="ECO:0000256" key="1">
    <source>
        <dbReference type="SAM" id="Coils"/>
    </source>
</evidence>
<dbReference type="Pfam" id="PF04312">
    <property type="entry name" value="DUF460"/>
    <property type="match status" value="1"/>
</dbReference>
<gene>
    <name evidence="2" type="ORF">D6D85_06745</name>
</gene>
<dbReference type="PANTHER" id="PTHR40707:SF1">
    <property type="entry name" value="DUF460 DOMAIN-CONTAINING PROTEIN"/>
    <property type="match status" value="1"/>
</dbReference>
<dbReference type="EMBL" id="RCOS01000077">
    <property type="protein sequence ID" value="RSN75213.1"/>
    <property type="molecule type" value="Genomic_DNA"/>
</dbReference>
<evidence type="ECO:0000313" key="3">
    <source>
        <dbReference type="Proteomes" id="UP000277582"/>
    </source>
</evidence>
<dbReference type="InterPro" id="IPR007408">
    <property type="entry name" value="DUF460"/>
</dbReference>
<comment type="caution">
    <text evidence="2">The sequence shown here is derived from an EMBL/GenBank/DDBJ whole genome shotgun (WGS) entry which is preliminary data.</text>
</comment>
<reference evidence="2 3" key="1">
    <citation type="submission" date="2018-10" db="EMBL/GenBank/DDBJ databases">
        <title>Co-occurring genomic capacity for anaerobic methane metabolism and dissimilatory sulfite reduction discovered in the Korarchaeota.</title>
        <authorList>
            <person name="Mckay L.J."/>
            <person name="Dlakic M."/>
            <person name="Fields M.W."/>
            <person name="Delmont T.O."/>
            <person name="Eren A.M."/>
            <person name="Jay Z.J."/>
            <person name="Klingelsmith K.B."/>
            <person name="Rusch D.B."/>
            <person name="Inskeep W.P."/>
        </authorList>
    </citation>
    <scope>NUCLEOTIDE SEQUENCE [LARGE SCALE GENOMIC DNA]</scope>
    <source>
        <strain evidence="2 3">MDKW</strain>
    </source>
</reference>